<keyword evidence="3" id="KW-1185">Reference proteome</keyword>
<proteinExistence type="predicted"/>
<sequence>MPNVWTHILFGNKVIERAELHNMVEDVRTYFQLGTQGPDPFFYHNYWPWKSKPVTLIGERIHYEQCGPFLMKMIQHGYENKSDSKLLAYILGFVTHHLLDRNTHPYIIYRSGNEENRHQKLEIIIDTILMKRWKNIDTYKVPVYKEIYIGPTLYNPIRSMLSKLIQDTFPKEADTMPADYVNKSYQYMIHALKVLHDPLGWKNRILKKRISPFSYQKNVEDKDYLNEQKTEWLHPTNEDEASVDCFLTLFQNAEKEGVDILTLIWNYWHTGEPECLKTISEKLGNLSYDTGKDCTLMLENRYFKPIL</sequence>
<evidence type="ECO:0000313" key="3">
    <source>
        <dbReference type="Proteomes" id="UP001597214"/>
    </source>
</evidence>
<dbReference type="InterPro" id="IPR029002">
    <property type="entry name" value="PLPC/GPLD1"/>
</dbReference>
<dbReference type="Proteomes" id="UP001597214">
    <property type="component" value="Unassembled WGS sequence"/>
</dbReference>
<dbReference type="EMBL" id="JBHUEM010000001">
    <property type="protein sequence ID" value="MFD1735089.1"/>
    <property type="molecule type" value="Genomic_DNA"/>
</dbReference>
<name>A0ABW4LIM7_9BACI</name>
<gene>
    <name evidence="2" type="ORF">ACFSCX_00800</name>
</gene>
<protein>
    <submittedName>
        <fullName evidence="2">Zinc dependent phospholipase C family protein</fullName>
    </submittedName>
</protein>
<organism evidence="2 3">
    <name type="scientific">Bacillus salitolerans</name>
    <dbReference type="NCBI Taxonomy" id="1437434"/>
    <lineage>
        <taxon>Bacteria</taxon>
        <taxon>Bacillati</taxon>
        <taxon>Bacillota</taxon>
        <taxon>Bacilli</taxon>
        <taxon>Bacillales</taxon>
        <taxon>Bacillaceae</taxon>
        <taxon>Bacillus</taxon>
    </lineage>
</organism>
<evidence type="ECO:0000259" key="1">
    <source>
        <dbReference type="Pfam" id="PF00882"/>
    </source>
</evidence>
<reference evidence="3" key="1">
    <citation type="journal article" date="2019" name="Int. J. Syst. Evol. Microbiol.">
        <title>The Global Catalogue of Microorganisms (GCM) 10K type strain sequencing project: providing services to taxonomists for standard genome sequencing and annotation.</title>
        <authorList>
            <consortium name="The Broad Institute Genomics Platform"/>
            <consortium name="The Broad Institute Genome Sequencing Center for Infectious Disease"/>
            <person name="Wu L."/>
            <person name="Ma J."/>
        </authorList>
    </citation>
    <scope>NUCLEOTIDE SEQUENCE [LARGE SCALE GENOMIC DNA]</scope>
    <source>
        <strain evidence="3">CCUG 49339</strain>
    </source>
</reference>
<feature type="domain" description="Phospholipase C/D" evidence="1">
    <location>
        <begin position="6"/>
        <end position="139"/>
    </location>
</feature>
<dbReference type="RefSeq" id="WP_377926176.1">
    <property type="nucleotide sequence ID" value="NZ_JBHUEM010000001.1"/>
</dbReference>
<comment type="caution">
    <text evidence="2">The sequence shown here is derived from an EMBL/GenBank/DDBJ whole genome shotgun (WGS) entry which is preliminary data.</text>
</comment>
<accession>A0ABW4LIM7</accession>
<dbReference type="Pfam" id="PF00882">
    <property type="entry name" value="Zn_dep_PLPC"/>
    <property type="match status" value="1"/>
</dbReference>
<evidence type="ECO:0000313" key="2">
    <source>
        <dbReference type="EMBL" id="MFD1735089.1"/>
    </source>
</evidence>